<dbReference type="AlphaFoldDB" id="A0A8T1W7J7"/>
<comment type="caution">
    <text evidence="1">The sequence shown here is derived from an EMBL/GenBank/DDBJ whole genome shotgun (WGS) entry which is preliminary data.</text>
</comment>
<evidence type="ECO:0000313" key="1">
    <source>
        <dbReference type="EMBL" id="KAG7389477.1"/>
    </source>
</evidence>
<sequence length="115" mass="12818">MHPVGEGVIDSWMRQGSSASVLELGICRPQERLLPFQDVTYCALRRWLEQSDLTLRLQRQLTLGEVGVGCSPLADLLLLLECQVFDVLWLARHCWFCCAIANNSDNGGDAVAFPL</sequence>
<protein>
    <submittedName>
        <fullName evidence="1">Uncharacterized protein</fullName>
    </submittedName>
</protein>
<dbReference type="EMBL" id="JAGDFM010000044">
    <property type="protein sequence ID" value="KAG7389477.1"/>
    <property type="molecule type" value="Genomic_DNA"/>
</dbReference>
<accession>A0A8T1W7J7</accession>
<name>A0A8T1W7J7_9STRA</name>
<keyword evidence="2" id="KW-1185">Reference proteome</keyword>
<evidence type="ECO:0000313" key="2">
    <source>
        <dbReference type="Proteomes" id="UP000694044"/>
    </source>
</evidence>
<reference evidence="1" key="1">
    <citation type="submission" date="2021-02" db="EMBL/GenBank/DDBJ databases">
        <authorList>
            <person name="Palmer J.M."/>
        </authorList>
    </citation>
    <scope>NUCLEOTIDE SEQUENCE</scope>
    <source>
        <strain evidence="1">SCRP734</strain>
    </source>
</reference>
<proteinExistence type="predicted"/>
<organism evidence="1 2">
    <name type="scientific">Phytophthora pseudosyringae</name>
    <dbReference type="NCBI Taxonomy" id="221518"/>
    <lineage>
        <taxon>Eukaryota</taxon>
        <taxon>Sar</taxon>
        <taxon>Stramenopiles</taxon>
        <taxon>Oomycota</taxon>
        <taxon>Peronosporomycetes</taxon>
        <taxon>Peronosporales</taxon>
        <taxon>Peronosporaceae</taxon>
        <taxon>Phytophthora</taxon>
    </lineage>
</organism>
<dbReference type="Proteomes" id="UP000694044">
    <property type="component" value="Unassembled WGS sequence"/>
</dbReference>
<gene>
    <name evidence="1" type="ORF">PHYPSEUDO_010362</name>
</gene>